<gene>
    <name evidence="1" type="ORF">HGA15_30385</name>
</gene>
<evidence type="ECO:0000313" key="1">
    <source>
        <dbReference type="EMBL" id="NKY60369.1"/>
    </source>
</evidence>
<organism evidence="1 2">
    <name type="scientific">Nocardia flavorosea</name>
    <dbReference type="NCBI Taxonomy" id="53429"/>
    <lineage>
        <taxon>Bacteria</taxon>
        <taxon>Bacillati</taxon>
        <taxon>Actinomycetota</taxon>
        <taxon>Actinomycetes</taxon>
        <taxon>Mycobacteriales</taxon>
        <taxon>Nocardiaceae</taxon>
        <taxon>Nocardia</taxon>
    </lineage>
</organism>
<evidence type="ECO:0000313" key="2">
    <source>
        <dbReference type="Proteomes" id="UP000570678"/>
    </source>
</evidence>
<dbReference type="RefSeq" id="WP_157117186.1">
    <property type="nucleotide sequence ID" value="NZ_JAAXOT010000022.1"/>
</dbReference>
<sequence length="53" mass="6135">MRFRLKMGPFELEIQMPEPVQISPTDLVTALWSAMSQDMMPHMLCPEEEADEP</sequence>
<name>A0A846YTR9_9NOCA</name>
<dbReference type="Proteomes" id="UP000570678">
    <property type="component" value="Unassembled WGS sequence"/>
</dbReference>
<protein>
    <submittedName>
        <fullName evidence="1">Uncharacterized protein</fullName>
    </submittedName>
</protein>
<reference evidence="1 2" key="1">
    <citation type="submission" date="2020-04" db="EMBL/GenBank/DDBJ databases">
        <title>MicrobeNet Type strains.</title>
        <authorList>
            <person name="Nicholson A.C."/>
        </authorList>
    </citation>
    <scope>NUCLEOTIDE SEQUENCE [LARGE SCALE GENOMIC DNA]</scope>
    <source>
        <strain evidence="1 2">JCM 3332</strain>
    </source>
</reference>
<accession>A0A846YTR9</accession>
<dbReference type="AlphaFoldDB" id="A0A846YTR9"/>
<proteinExistence type="predicted"/>
<keyword evidence="2" id="KW-1185">Reference proteome</keyword>
<comment type="caution">
    <text evidence="1">The sequence shown here is derived from an EMBL/GenBank/DDBJ whole genome shotgun (WGS) entry which is preliminary data.</text>
</comment>
<dbReference type="EMBL" id="JAAXOT010000022">
    <property type="protein sequence ID" value="NKY60369.1"/>
    <property type="molecule type" value="Genomic_DNA"/>
</dbReference>